<dbReference type="EMBL" id="WMQE01000040">
    <property type="protein sequence ID" value="MTK22504.1"/>
    <property type="molecule type" value="Genomic_DNA"/>
</dbReference>
<dbReference type="InterPro" id="IPR050695">
    <property type="entry name" value="N-acetylmuramoyl_amidase_3"/>
</dbReference>
<dbReference type="Pfam" id="PF05036">
    <property type="entry name" value="SPOR"/>
    <property type="match status" value="1"/>
</dbReference>
<evidence type="ECO:0000256" key="1">
    <source>
        <dbReference type="ARBA" id="ARBA00022801"/>
    </source>
</evidence>
<dbReference type="InterPro" id="IPR007730">
    <property type="entry name" value="SPOR-like_dom"/>
</dbReference>
<proteinExistence type="predicted"/>
<evidence type="ECO:0000313" key="4">
    <source>
        <dbReference type="Proteomes" id="UP000487649"/>
    </source>
</evidence>
<reference evidence="3 4" key="1">
    <citation type="journal article" date="2019" name="Nat. Med.">
        <title>A library of human gut bacterial isolates paired with longitudinal multiomics data enables mechanistic microbiome research.</title>
        <authorList>
            <person name="Poyet M."/>
            <person name="Groussin M."/>
            <person name="Gibbons S.M."/>
            <person name="Avila-Pacheco J."/>
            <person name="Jiang X."/>
            <person name="Kearney S.M."/>
            <person name="Perrotta A.R."/>
            <person name="Berdy B."/>
            <person name="Zhao S."/>
            <person name="Lieberman T.D."/>
            <person name="Swanson P.K."/>
            <person name="Smith M."/>
            <person name="Roesemann S."/>
            <person name="Alexander J.E."/>
            <person name="Rich S.A."/>
            <person name="Livny J."/>
            <person name="Vlamakis H."/>
            <person name="Clish C."/>
            <person name="Bullock K."/>
            <person name="Deik A."/>
            <person name="Scott J."/>
            <person name="Pierce K.A."/>
            <person name="Xavier R.J."/>
            <person name="Alm E.J."/>
        </authorList>
    </citation>
    <scope>NUCLEOTIDE SEQUENCE [LARGE SCALE GENOMIC DNA]</scope>
    <source>
        <strain evidence="3 4">BIOML-A198</strain>
    </source>
</reference>
<evidence type="ECO:0000313" key="3">
    <source>
        <dbReference type="EMBL" id="MTK22504.1"/>
    </source>
</evidence>
<dbReference type="InterPro" id="IPR036680">
    <property type="entry name" value="SPOR-like_sf"/>
</dbReference>
<keyword evidence="1" id="KW-0378">Hydrolase</keyword>
<dbReference type="GO" id="GO:0042834">
    <property type="term" value="F:peptidoglycan binding"/>
    <property type="evidence" value="ECO:0007669"/>
    <property type="project" value="InterPro"/>
</dbReference>
<dbReference type="InterPro" id="IPR002508">
    <property type="entry name" value="MurNAc-LAA_cat"/>
</dbReference>
<dbReference type="Pfam" id="PF01520">
    <property type="entry name" value="Amidase_3"/>
    <property type="match status" value="1"/>
</dbReference>
<dbReference type="CDD" id="cd02696">
    <property type="entry name" value="MurNAc-LAA"/>
    <property type="match status" value="1"/>
</dbReference>
<sequence>MTTPILVLDAGHGLTTPGKQTMNGKYGIIKEWELNNKVLLYIMEYLKDYAITIYRTDDPTGKTDIDLLERVKRCNTYGAVLFISIHHNAGGGTGIEVYWHTKGTQEDKKIAEIVAPKLATSTGLRNRGVKQEAWTVLTCQATAILVEGGFMDTTSDYEYMCTEKGQRAYAKAIADSVIQYLSLEKKVVEQKPVQEENQSTSTVTTDKKWYQVVVGSYLGKNKANEVKAKLEAKGFTDVWIDVIQLKGETWYRVICGSYQDRTNADKIKAKLDKFYTGVWINVK</sequence>
<dbReference type="GO" id="GO:0030288">
    <property type="term" value="C:outer membrane-bounded periplasmic space"/>
    <property type="evidence" value="ECO:0007669"/>
    <property type="project" value="TreeGrafter"/>
</dbReference>
<dbReference type="AlphaFoldDB" id="A0A9X4XFN7"/>
<comment type="caution">
    <text evidence="3">The sequence shown here is derived from an EMBL/GenBank/DDBJ whole genome shotgun (WGS) entry which is preliminary data.</text>
</comment>
<protein>
    <recommendedName>
        <fullName evidence="2">SPOR domain-containing protein</fullName>
    </recommendedName>
</protein>
<dbReference type="SUPFAM" id="SSF110997">
    <property type="entry name" value="Sporulation related repeat"/>
    <property type="match status" value="1"/>
</dbReference>
<name>A0A9X4XFN7_9FIRM</name>
<gene>
    <name evidence="3" type="ORF">GMA92_13885</name>
</gene>
<dbReference type="PANTHER" id="PTHR30404:SF0">
    <property type="entry name" value="N-ACETYLMURAMOYL-L-ALANINE AMIDASE AMIC"/>
    <property type="match status" value="1"/>
</dbReference>
<dbReference type="Gene3D" id="3.40.630.40">
    <property type="entry name" value="Zn-dependent exopeptidases"/>
    <property type="match status" value="1"/>
</dbReference>
<dbReference type="PROSITE" id="PS51724">
    <property type="entry name" value="SPOR"/>
    <property type="match status" value="1"/>
</dbReference>
<feature type="domain" description="SPOR" evidence="2">
    <location>
        <begin position="204"/>
        <end position="283"/>
    </location>
</feature>
<dbReference type="GO" id="GO:0009253">
    <property type="term" value="P:peptidoglycan catabolic process"/>
    <property type="evidence" value="ECO:0007669"/>
    <property type="project" value="InterPro"/>
</dbReference>
<evidence type="ECO:0000259" key="2">
    <source>
        <dbReference type="PROSITE" id="PS51724"/>
    </source>
</evidence>
<dbReference type="Gene3D" id="3.30.70.1070">
    <property type="entry name" value="Sporulation related repeat"/>
    <property type="match status" value="1"/>
</dbReference>
<organism evidence="3 4">
    <name type="scientific">Turicibacter sanguinis</name>
    <dbReference type="NCBI Taxonomy" id="154288"/>
    <lineage>
        <taxon>Bacteria</taxon>
        <taxon>Bacillati</taxon>
        <taxon>Bacillota</taxon>
        <taxon>Erysipelotrichia</taxon>
        <taxon>Erysipelotrichales</taxon>
        <taxon>Turicibacteraceae</taxon>
        <taxon>Turicibacter</taxon>
    </lineage>
</organism>
<dbReference type="SMART" id="SM00646">
    <property type="entry name" value="Ami_3"/>
    <property type="match status" value="1"/>
</dbReference>
<dbReference type="Proteomes" id="UP000487649">
    <property type="component" value="Unassembled WGS sequence"/>
</dbReference>
<dbReference type="PANTHER" id="PTHR30404">
    <property type="entry name" value="N-ACETYLMURAMOYL-L-ALANINE AMIDASE"/>
    <property type="match status" value="1"/>
</dbReference>
<dbReference type="GO" id="GO:0008745">
    <property type="term" value="F:N-acetylmuramoyl-L-alanine amidase activity"/>
    <property type="evidence" value="ECO:0007669"/>
    <property type="project" value="InterPro"/>
</dbReference>
<dbReference type="SUPFAM" id="SSF53187">
    <property type="entry name" value="Zn-dependent exopeptidases"/>
    <property type="match status" value="1"/>
</dbReference>
<accession>A0A9X4XFN7</accession>